<protein>
    <recommendedName>
        <fullName evidence="2">MobA-like NTP transferase domain-containing protein</fullName>
    </recommendedName>
</protein>
<organism evidence="1">
    <name type="scientific">marine metagenome</name>
    <dbReference type="NCBI Taxonomy" id="408172"/>
    <lineage>
        <taxon>unclassified sequences</taxon>
        <taxon>metagenomes</taxon>
        <taxon>ecological metagenomes</taxon>
    </lineage>
</organism>
<dbReference type="EMBL" id="UINC01143628">
    <property type="protein sequence ID" value="SVD32655.1"/>
    <property type="molecule type" value="Genomic_DNA"/>
</dbReference>
<name>A0A382UFP1_9ZZZZ</name>
<dbReference type="PANTHER" id="PTHR42866">
    <property type="entry name" value="3-DEOXY-MANNO-OCTULOSONATE CYTIDYLYLTRANSFERASE"/>
    <property type="match status" value="1"/>
</dbReference>
<dbReference type="InterPro" id="IPR003329">
    <property type="entry name" value="Cytidylyl_trans"/>
</dbReference>
<accession>A0A382UFP1</accession>
<evidence type="ECO:0008006" key="2">
    <source>
        <dbReference type="Google" id="ProtNLM"/>
    </source>
</evidence>
<feature type="non-terminal residue" evidence="1">
    <location>
        <position position="174"/>
    </location>
</feature>
<dbReference type="AlphaFoldDB" id="A0A382UFP1"/>
<dbReference type="PANTHER" id="PTHR42866:SF1">
    <property type="entry name" value="SPORE COAT POLYSACCHARIDE BIOSYNTHESIS PROTEIN SPSF"/>
    <property type="match status" value="1"/>
</dbReference>
<dbReference type="GO" id="GO:0005829">
    <property type="term" value="C:cytosol"/>
    <property type="evidence" value="ECO:0007669"/>
    <property type="project" value="TreeGrafter"/>
</dbReference>
<proteinExistence type="predicted"/>
<dbReference type="SUPFAM" id="SSF53448">
    <property type="entry name" value="Nucleotide-diphospho-sugar transferases"/>
    <property type="match status" value="1"/>
</dbReference>
<evidence type="ECO:0000313" key="1">
    <source>
        <dbReference type="EMBL" id="SVD32655.1"/>
    </source>
</evidence>
<dbReference type="Pfam" id="PF02348">
    <property type="entry name" value="CTP_transf_3"/>
    <property type="match status" value="1"/>
</dbReference>
<gene>
    <name evidence="1" type="ORF">METZ01_LOCUS385509</name>
</gene>
<reference evidence="1" key="1">
    <citation type="submission" date="2018-05" db="EMBL/GenBank/DDBJ databases">
        <authorList>
            <person name="Lanie J.A."/>
            <person name="Ng W.-L."/>
            <person name="Kazmierczak K.M."/>
            <person name="Andrzejewski T.M."/>
            <person name="Davidsen T.M."/>
            <person name="Wayne K.J."/>
            <person name="Tettelin H."/>
            <person name="Glass J.I."/>
            <person name="Rusch D."/>
            <person name="Podicherti R."/>
            <person name="Tsui H.-C.T."/>
            <person name="Winkler M.E."/>
        </authorList>
    </citation>
    <scope>NUCLEOTIDE SEQUENCE</scope>
</reference>
<sequence>MRSSRLPGKVLLPAAGKPLLSHMIERLSRIKHVRHIIIASTVDPANLCIEELAGDLNVPYFKGEEIDVLKRVLRTAQQFETEIIVEITGDNPLIDPEISSAVIEAFLEREHSIDYASNDVGHHRQGFDLTFPFGFSTKVFKTSVLEKVERLARHPLDREHVVNYLVKNAKLSKL</sequence>
<dbReference type="InterPro" id="IPR029044">
    <property type="entry name" value="Nucleotide-diphossugar_trans"/>
</dbReference>
<dbReference type="Gene3D" id="3.90.550.10">
    <property type="entry name" value="Spore Coat Polysaccharide Biosynthesis Protein SpsA, Chain A"/>
    <property type="match status" value="1"/>
</dbReference>